<dbReference type="InterPro" id="IPR050959">
    <property type="entry name" value="MarA-like"/>
</dbReference>
<dbReference type="PROSITE" id="PS00041">
    <property type="entry name" value="HTH_ARAC_FAMILY_1"/>
    <property type="match status" value="1"/>
</dbReference>
<proteinExistence type="predicted"/>
<dbReference type="InterPro" id="IPR020449">
    <property type="entry name" value="Tscrpt_reg_AraC-type_HTH"/>
</dbReference>
<comment type="caution">
    <text evidence="5">The sequence shown here is derived from an EMBL/GenBank/DDBJ whole genome shotgun (WGS) entry which is preliminary data.</text>
</comment>
<protein>
    <submittedName>
        <fullName evidence="5">AraC family transcriptional regulator</fullName>
    </submittedName>
</protein>
<reference evidence="5 6" key="1">
    <citation type="submission" date="2018-05" db="EMBL/GenBank/DDBJ databases">
        <title>Paenibacillus flagellatus sp. nov., isolated from selenium mineral soil.</title>
        <authorList>
            <person name="Dai X."/>
        </authorList>
    </citation>
    <scope>NUCLEOTIDE SEQUENCE [LARGE SCALE GENOMIC DNA]</scope>
    <source>
        <strain evidence="5 6">DXL2</strain>
    </source>
</reference>
<dbReference type="Proteomes" id="UP000247476">
    <property type="component" value="Unassembled WGS sequence"/>
</dbReference>
<dbReference type="InterPro" id="IPR018060">
    <property type="entry name" value="HTH_AraC"/>
</dbReference>
<dbReference type="EMBL" id="QJVJ01000002">
    <property type="protein sequence ID" value="PYI56132.1"/>
    <property type="molecule type" value="Genomic_DNA"/>
</dbReference>
<organism evidence="5 6">
    <name type="scientific">Paenibacillus flagellatus</name>
    <dbReference type="NCBI Taxonomy" id="2211139"/>
    <lineage>
        <taxon>Bacteria</taxon>
        <taxon>Bacillati</taxon>
        <taxon>Bacillota</taxon>
        <taxon>Bacilli</taxon>
        <taxon>Bacillales</taxon>
        <taxon>Paenibacillaceae</taxon>
        <taxon>Paenibacillus</taxon>
    </lineage>
</organism>
<dbReference type="Pfam" id="PF06445">
    <property type="entry name" value="GyrI-like"/>
    <property type="match status" value="1"/>
</dbReference>
<dbReference type="SUPFAM" id="SSF46689">
    <property type="entry name" value="Homeodomain-like"/>
    <property type="match status" value="2"/>
</dbReference>
<evidence type="ECO:0000256" key="1">
    <source>
        <dbReference type="ARBA" id="ARBA00023015"/>
    </source>
</evidence>
<dbReference type="SUPFAM" id="SSF55136">
    <property type="entry name" value="Probable bacterial effector-binding domain"/>
    <property type="match status" value="1"/>
</dbReference>
<dbReference type="GO" id="GO:0003700">
    <property type="term" value="F:DNA-binding transcription factor activity"/>
    <property type="evidence" value="ECO:0007669"/>
    <property type="project" value="InterPro"/>
</dbReference>
<dbReference type="PANTHER" id="PTHR47504:SF5">
    <property type="entry name" value="RIGHT ORIGIN-BINDING PROTEIN"/>
    <property type="match status" value="1"/>
</dbReference>
<dbReference type="InterPro" id="IPR009057">
    <property type="entry name" value="Homeodomain-like_sf"/>
</dbReference>
<dbReference type="SMART" id="SM00871">
    <property type="entry name" value="AraC_E_bind"/>
    <property type="match status" value="1"/>
</dbReference>
<dbReference type="Gene3D" id="3.20.80.10">
    <property type="entry name" value="Regulatory factor, effector binding domain"/>
    <property type="match status" value="1"/>
</dbReference>
<dbReference type="InterPro" id="IPR010499">
    <property type="entry name" value="AraC_E-bd"/>
</dbReference>
<dbReference type="PANTHER" id="PTHR47504">
    <property type="entry name" value="RIGHT ORIGIN-BINDING PROTEIN"/>
    <property type="match status" value="1"/>
</dbReference>
<dbReference type="Pfam" id="PF12833">
    <property type="entry name" value="HTH_18"/>
    <property type="match status" value="1"/>
</dbReference>
<keyword evidence="3" id="KW-0804">Transcription</keyword>
<evidence type="ECO:0000313" key="5">
    <source>
        <dbReference type="EMBL" id="PYI56132.1"/>
    </source>
</evidence>
<evidence type="ECO:0000313" key="6">
    <source>
        <dbReference type="Proteomes" id="UP000247476"/>
    </source>
</evidence>
<dbReference type="PRINTS" id="PR00032">
    <property type="entry name" value="HTHARAC"/>
</dbReference>
<sequence length="286" mass="32723">MRMEWLNRMMDALDLMERHMDRPLPVEEIAKAAYSSPFHFQRMFYMVTGMTVAEYMRKRRLTLAAQELSMSSAKVVDVALKYGYDSPESFAKAFRKLHGVSPSEARDKSVPLKAYPRISFHLSLRGDKEMDYRIVEKEAFRVVGMTVVVETQEGEHNKRIPELWRQCNSDGTSAKLGSLSRDGNVLGICLDMKQDRFTYMIGAEPRPDADAGEFAEREIPAATWAVFTSVGPMPGAIQEVWRRIFQEWFPSTGYEHSGKPDLEVYPEGDVGSDDYRCEVWVPVVKK</sequence>
<keyword evidence="2" id="KW-0238">DNA-binding</keyword>
<evidence type="ECO:0000259" key="4">
    <source>
        <dbReference type="PROSITE" id="PS01124"/>
    </source>
</evidence>
<evidence type="ECO:0000256" key="3">
    <source>
        <dbReference type="ARBA" id="ARBA00023163"/>
    </source>
</evidence>
<dbReference type="InterPro" id="IPR011256">
    <property type="entry name" value="Reg_factor_effector_dom_sf"/>
</dbReference>
<dbReference type="SMART" id="SM00342">
    <property type="entry name" value="HTH_ARAC"/>
    <property type="match status" value="1"/>
</dbReference>
<evidence type="ECO:0000256" key="2">
    <source>
        <dbReference type="ARBA" id="ARBA00023125"/>
    </source>
</evidence>
<dbReference type="Gene3D" id="1.10.10.60">
    <property type="entry name" value="Homeodomain-like"/>
    <property type="match status" value="2"/>
</dbReference>
<dbReference type="OrthoDB" id="9801123at2"/>
<dbReference type="InterPro" id="IPR018062">
    <property type="entry name" value="HTH_AraC-typ_CS"/>
</dbReference>
<dbReference type="GO" id="GO:0043565">
    <property type="term" value="F:sequence-specific DNA binding"/>
    <property type="evidence" value="ECO:0007669"/>
    <property type="project" value="InterPro"/>
</dbReference>
<feature type="domain" description="HTH araC/xylS-type" evidence="4">
    <location>
        <begin position="10"/>
        <end position="108"/>
    </location>
</feature>
<dbReference type="AlphaFoldDB" id="A0A2V5KB61"/>
<keyword evidence="1" id="KW-0805">Transcription regulation</keyword>
<keyword evidence="6" id="KW-1185">Reference proteome</keyword>
<dbReference type="InterPro" id="IPR029442">
    <property type="entry name" value="GyrI-like"/>
</dbReference>
<dbReference type="PROSITE" id="PS01124">
    <property type="entry name" value="HTH_ARAC_FAMILY_2"/>
    <property type="match status" value="1"/>
</dbReference>
<accession>A0A2V5KB61</accession>
<name>A0A2V5KB61_9BACL</name>
<gene>
    <name evidence="5" type="ORF">DLM86_03835</name>
</gene>